<dbReference type="AlphaFoldDB" id="A0A5C6RHL8"/>
<dbReference type="RefSeq" id="WP_147169531.1">
    <property type="nucleotide sequence ID" value="NZ_VOOR01000079.1"/>
</dbReference>
<reference evidence="2 3" key="1">
    <citation type="submission" date="2019-08" db="EMBL/GenBank/DDBJ databases">
        <title>Genome of Phaeodactylibacter luteus.</title>
        <authorList>
            <person name="Bowman J.P."/>
        </authorList>
    </citation>
    <scope>NUCLEOTIDE SEQUENCE [LARGE SCALE GENOMIC DNA]</scope>
    <source>
        <strain evidence="2 3">KCTC 42180</strain>
    </source>
</reference>
<dbReference type="NCBIfam" id="NF033545">
    <property type="entry name" value="transpos_IS630"/>
    <property type="match status" value="1"/>
</dbReference>
<keyword evidence="3" id="KW-1185">Reference proteome</keyword>
<evidence type="ECO:0000313" key="3">
    <source>
        <dbReference type="Proteomes" id="UP000321580"/>
    </source>
</evidence>
<comment type="caution">
    <text evidence="2">The sequence shown here is derived from an EMBL/GenBank/DDBJ whole genome shotgun (WGS) entry which is preliminary data.</text>
</comment>
<accession>A0A5C6RHL8</accession>
<dbReference type="Pfam" id="PF13358">
    <property type="entry name" value="DDE_3"/>
    <property type="match status" value="1"/>
</dbReference>
<name>A0A5C6RHL8_9BACT</name>
<gene>
    <name evidence="2" type="ORF">FRY97_20685</name>
</gene>
<feature type="domain" description="Tc1-like transposase DDE" evidence="1">
    <location>
        <begin position="40"/>
        <end position="193"/>
    </location>
</feature>
<sequence>MNSQQSLEYWVIPPETDAEFVACMEEVLDTYELPYDPLRPMVCMDEQPVQLVKETRKPIEATKARPKRVDYKYERAGTASIFMFCEPLAGWRQATACDQRTKADWALEVAQLLDTRYVDCKQVTLVCDNLNTHTKGAFYEVFTPEKARAYVKRIHFVYTPKHGSWLNIAENELSAMTRQCLKNRRIGTLETLQEEIASWATDVNLTQREVDWQMKVGDARIKLKAVYPKVKTGAFHSQPPSFMLTDH</sequence>
<proteinExistence type="predicted"/>
<organism evidence="2 3">
    <name type="scientific">Phaeodactylibacter luteus</name>
    <dbReference type="NCBI Taxonomy" id="1564516"/>
    <lineage>
        <taxon>Bacteria</taxon>
        <taxon>Pseudomonadati</taxon>
        <taxon>Bacteroidota</taxon>
        <taxon>Saprospiria</taxon>
        <taxon>Saprospirales</taxon>
        <taxon>Haliscomenobacteraceae</taxon>
        <taxon>Phaeodactylibacter</taxon>
    </lineage>
</organism>
<dbReference type="InterPro" id="IPR047655">
    <property type="entry name" value="Transpos_IS630-like"/>
</dbReference>
<dbReference type="Proteomes" id="UP000321580">
    <property type="component" value="Unassembled WGS sequence"/>
</dbReference>
<evidence type="ECO:0000313" key="2">
    <source>
        <dbReference type="EMBL" id="TXB60122.1"/>
    </source>
</evidence>
<protein>
    <submittedName>
        <fullName evidence="2">IS630 family transposase</fullName>
    </submittedName>
</protein>
<dbReference type="OrthoDB" id="165456at2"/>
<dbReference type="EMBL" id="VOOR01000079">
    <property type="protein sequence ID" value="TXB60122.1"/>
    <property type="molecule type" value="Genomic_DNA"/>
</dbReference>
<evidence type="ECO:0000259" key="1">
    <source>
        <dbReference type="Pfam" id="PF13358"/>
    </source>
</evidence>
<dbReference type="InterPro" id="IPR038717">
    <property type="entry name" value="Tc1-like_DDE_dom"/>
</dbReference>